<dbReference type="STRING" id="1230905.A0A1G4JZ32"/>
<evidence type="ECO:0000256" key="3">
    <source>
        <dbReference type="ARBA" id="ARBA00022989"/>
    </source>
</evidence>
<dbReference type="InterPro" id="IPR052786">
    <property type="entry name" value="Spore_wall_assembly"/>
</dbReference>
<keyword evidence="8" id="KW-1185">Reference proteome</keyword>
<dbReference type="InterPro" id="IPR059112">
    <property type="entry name" value="CysZ/EI24"/>
</dbReference>
<feature type="transmembrane region" description="Helical" evidence="6">
    <location>
        <begin position="207"/>
        <end position="227"/>
    </location>
</feature>
<evidence type="ECO:0000256" key="5">
    <source>
        <dbReference type="SAM" id="MobiDB-lite"/>
    </source>
</evidence>
<dbReference type="PANTHER" id="PTHR34292">
    <property type="entry name" value="OUTER SPORE WALL PROTEIN LDS1"/>
    <property type="match status" value="1"/>
</dbReference>
<dbReference type="GO" id="GO:0005628">
    <property type="term" value="C:prospore membrane"/>
    <property type="evidence" value="ECO:0007669"/>
    <property type="project" value="TreeGrafter"/>
</dbReference>
<dbReference type="Proteomes" id="UP000191024">
    <property type="component" value="Chromosome F"/>
</dbReference>
<dbReference type="OrthoDB" id="10012223at2759"/>
<dbReference type="GO" id="GO:0005619">
    <property type="term" value="C:ascospore wall"/>
    <property type="evidence" value="ECO:0007669"/>
    <property type="project" value="TreeGrafter"/>
</dbReference>
<accession>A0A1G4JZ32</accession>
<feature type="transmembrane region" description="Helical" evidence="6">
    <location>
        <begin position="146"/>
        <end position="165"/>
    </location>
</feature>
<comment type="subcellular location">
    <subcellularLocation>
        <location evidence="1">Membrane</location>
        <topology evidence="1">Multi-pass membrane protein</topology>
    </subcellularLocation>
</comment>
<evidence type="ECO:0000313" key="8">
    <source>
        <dbReference type="Proteomes" id="UP000191024"/>
    </source>
</evidence>
<keyword evidence="3 6" id="KW-1133">Transmembrane helix</keyword>
<feature type="transmembrane region" description="Helical" evidence="6">
    <location>
        <begin position="113"/>
        <end position="134"/>
    </location>
</feature>
<name>A0A1G4JZ32_9SACH</name>
<feature type="transmembrane region" description="Helical" evidence="6">
    <location>
        <begin position="82"/>
        <end position="107"/>
    </location>
</feature>
<dbReference type="EMBL" id="LT598467">
    <property type="protein sequence ID" value="SCU96482.1"/>
    <property type="molecule type" value="Genomic_DNA"/>
</dbReference>
<evidence type="ECO:0000256" key="2">
    <source>
        <dbReference type="ARBA" id="ARBA00022692"/>
    </source>
</evidence>
<dbReference type="PANTHER" id="PTHR34292:SF3">
    <property type="entry name" value="OUTER SPORE WALL PROTEIN LDS2-RELATED"/>
    <property type="match status" value="1"/>
</dbReference>
<gene>
    <name evidence="7" type="ORF">LAMI_0F06700G</name>
</gene>
<dbReference type="GO" id="GO:0005811">
    <property type="term" value="C:lipid droplet"/>
    <property type="evidence" value="ECO:0007669"/>
    <property type="project" value="TreeGrafter"/>
</dbReference>
<evidence type="ECO:0000256" key="1">
    <source>
        <dbReference type="ARBA" id="ARBA00004141"/>
    </source>
</evidence>
<evidence type="ECO:0000256" key="6">
    <source>
        <dbReference type="SAM" id="Phobius"/>
    </source>
</evidence>
<protein>
    <submittedName>
        <fullName evidence="7">LAMI_0F06700g1_1</fullName>
    </submittedName>
</protein>
<feature type="region of interest" description="Disordered" evidence="5">
    <location>
        <begin position="1"/>
        <end position="21"/>
    </location>
</feature>
<reference evidence="8" key="1">
    <citation type="submission" date="2016-03" db="EMBL/GenBank/DDBJ databases">
        <authorList>
            <person name="Devillers H."/>
        </authorList>
    </citation>
    <scope>NUCLEOTIDE SEQUENCE [LARGE SCALE GENOMIC DNA]</scope>
</reference>
<proteinExistence type="predicted"/>
<dbReference type="AlphaFoldDB" id="A0A1G4JZ32"/>
<evidence type="ECO:0000313" key="7">
    <source>
        <dbReference type="EMBL" id="SCU96482.1"/>
    </source>
</evidence>
<organism evidence="7 8">
    <name type="scientific">Lachancea mirantina</name>
    <dbReference type="NCBI Taxonomy" id="1230905"/>
    <lineage>
        <taxon>Eukaryota</taxon>
        <taxon>Fungi</taxon>
        <taxon>Dikarya</taxon>
        <taxon>Ascomycota</taxon>
        <taxon>Saccharomycotina</taxon>
        <taxon>Saccharomycetes</taxon>
        <taxon>Saccharomycetales</taxon>
        <taxon>Saccharomycetaceae</taxon>
        <taxon>Lachancea</taxon>
    </lineage>
</organism>
<keyword evidence="2 6" id="KW-0812">Transmembrane</keyword>
<keyword evidence="4 6" id="KW-0472">Membrane</keyword>
<sequence>MQAQVPLSHGTHENGGEPTQPTVMEAETPEKISYLLFVHKCSMKLRRRVGFVFRNFAYDLAVEETYKYPILGLFKFSISPSLWFYSVILAFSYFCIFVMVAALYYLFILPILLTWAVAAMGPIGFIIVHIQWLLQSNAIAVALTKILIFPVFFASLFDTVLFKLGNEQFLREAKYLPQITSKKISKTSPEFWFGVFPLKVISASFHFLVKVFFMVLSLIPIIGPTAVNQLMSPKRGYAYADRYFKLRKNTAEEKNDAFYEHLGKFTAFGMMAGALELVPLVSLITIPSNIVGGAMWVSDEIQKIT</sequence>
<evidence type="ECO:0000256" key="4">
    <source>
        <dbReference type="ARBA" id="ARBA00023136"/>
    </source>
</evidence>
<dbReference type="Pfam" id="PF07264">
    <property type="entry name" value="EI24"/>
    <property type="match status" value="1"/>
</dbReference>